<organism evidence="2 3">
    <name type="scientific">Arcicella aquatica</name>
    <dbReference type="NCBI Taxonomy" id="217141"/>
    <lineage>
        <taxon>Bacteria</taxon>
        <taxon>Pseudomonadati</taxon>
        <taxon>Bacteroidota</taxon>
        <taxon>Cytophagia</taxon>
        <taxon>Cytophagales</taxon>
        <taxon>Flectobacillaceae</taxon>
        <taxon>Arcicella</taxon>
    </lineage>
</organism>
<proteinExistence type="predicted"/>
<name>A0ABU5QKQ2_9BACT</name>
<gene>
    <name evidence="2" type="ORF">VB264_06120</name>
</gene>
<evidence type="ECO:0000313" key="3">
    <source>
        <dbReference type="Proteomes" id="UP001304671"/>
    </source>
</evidence>
<evidence type="ECO:0000313" key="2">
    <source>
        <dbReference type="EMBL" id="MEA5257350.1"/>
    </source>
</evidence>
<dbReference type="RefSeq" id="WP_323247666.1">
    <property type="nucleotide sequence ID" value="NZ_JAYFUL010000007.1"/>
</dbReference>
<comment type="caution">
    <text evidence="2">The sequence shown here is derived from an EMBL/GenBank/DDBJ whole genome shotgun (WGS) entry which is preliminary data.</text>
</comment>
<evidence type="ECO:0000256" key="1">
    <source>
        <dbReference type="SAM" id="SignalP"/>
    </source>
</evidence>
<feature type="signal peptide" evidence="1">
    <location>
        <begin position="1"/>
        <end position="22"/>
    </location>
</feature>
<evidence type="ECO:0008006" key="4">
    <source>
        <dbReference type="Google" id="ProtNLM"/>
    </source>
</evidence>
<accession>A0ABU5QKQ2</accession>
<keyword evidence="1" id="KW-0732">Signal</keyword>
<sequence length="212" mass="24062">MSNKKTLMLVMLFFMISFLSKAQYEKDTKFWQVQGTFSGNIATTNTKGAAIFTTDNAIHNLALTFKRAVFTEDFLAKGWLLDYNLQSNSYASNNISSNNNYFHTIKAGYFVDKFKPLNKSLAIYGEIEGKVGYGFRTGNINYTYDYNTYQLEVGVNFGVRYFLKKNLFINGQTSLVNLNLQHSKIGIEQQTNLNLNSIMNVNSLSISIGKTF</sequence>
<feature type="chain" id="PRO_5046826520" description="Outer membrane protein beta-barrel domain-containing protein" evidence="1">
    <location>
        <begin position="23"/>
        <end position="212"/>
    </location>
</feature>
<keyword evidence="3" id="KW-1185">Reference proteome</keyword>
<reference evidence="2 3" key="1">
    <citation type="submission" date="2023-12" db="EMBL/GenBank/DDBJ databases">
        <title>Novel species of the genus Arcicella isolated from rivers.</title>
        <authorList>
            <person name="Lu H."/>
        </authorList>
    </citation>
    <scope>NUCLEOTIDE SEQUENCE [LARGE SCALE GENOMIC DNA]</scope>
    <source>
        <strain evidence="2 3">LMG 21963</strain>
    </source>
</reference>
<dbReference type="EMBL" id="JAYFUL010000007">
    <property type="protein sequence ID" value="MEA5257350.1"/>
    <property type="molecule type" value="Genomic_DNA"/>
</dbReference>
<protein>
    <recommendedName>
        <fullName evidence="4">Outer membrane protein beta-barrel domain-containing protein</fullName>
    </recommendedName>
</protein>
<dbReference type="Proteomes" id="UP001304671">
    <property type="component" value="Unassembled WGS sequence"/>
</dbReference>